<dbReference type="EMBL" id="WJIE01000005">
    <property type="protein sequence ID" value="MRG93840.1"/>
    <property type="molecule type" value="Genomic_DNA"/>
</dbReference>
<dbReference type="InterPro" id="IPR036188">
    <property type="entry name" value="FAD/NAD-bd_sf"/>
</dbReference>
<sequence length="542" mass="58776">MYFSANATVTRTFRISMSNEFGLSTVRYTSSPIPRSDAERSSAWCRRRVGFSAAQPAAQRPRAVTRSRWGRSFVIACRDEGRSGSPRWEPIRARRASPRTSSIAEKNTLDRRRGMASSSALRGRMKSIDIGIIGCGTAGSAAALFLSRAGHRVTVYERVADPGPVGAGVMLQPTGQAVLSLLGLREAVLARCAPITRMTCHTAGGRELFDLRYGDIPGDHVGYGLHRGVLFEHLFRAVKAADVRLRLGVTVENLENAGNGRGLYFLTPEGERLGPHAACIVADGARSQLRDDTSIRKSIRPYPWGALWFVGEDPAGAFRGELAQVVRGTQRMVGLLPTGLGPGDGPAADKVSLFYSLPAAGLDAWREAGLDAWKREVRAIAPSAEPVLDQIESAEQVLFARYHDVSMYPWNDERVVYLGDAAHAMSPQLGQGANLALWDAMVLAEALAGHASVPIALDAYSRARRSHLDYYQFATRWLTPFFQSDLTPLGWLRDLGFPIAAALPPLRRLMVRSMCGIAQGIGIDAPMVLPAPDPPPRLGPAA</sequence>
<dbReference type="GO" id="GO:0004497">
    <property type="term" value="F:monooxygenase activity"/>
    <property type="evidence" value="ECO:0007669"/>
    <property type="project" value="UniProtKB-KW"/>
</dbReference>
<name>A0A6N7PTT7_9BACT</name>
<dbReference type="AlphaFoldDB" id="A0A6N7PTT7"/>
<keyword evidence="1" id="KW-0560">Oxidoreductase</keyword>
<dbReference type="Gene3D" id="3.50.50.60">
    <property type="entry name" value="FAD/NAD(P)-binding domain"/>
    <property type="match status" value="1"/>
</dbReference>
<dbReference type="OrthoDB" id="5499180at2"/>
<keyword evidence="5" id="KW-1185">Reference proteome</keyword>
<evidence type="ECO:0000256" key="1">
    <source>
        <dbReference type="ARBA" id="ARBA00023002"/>
    </source>
</evidence>
<comment type="caution">
    <text evidence="4">The sequence shown here is derived from an EMBL/GenBank/DDBJ whole genome shotgun (WGS) entry which is preliminary data.</text>
</comment>
<organism evidence="4 5">
    <name type="scientific">Polyangium spumosum</name>
    <dbReference type="NCBI Taxonomy" id="889282"/>
    <lineage>
        <taxon>Bacteria</taxon>
        <taxon>Pseudomonadati</taxon>
        <taxon>Myxococcota</taxon>
        <taxon>Polyangia</taxon>
        <taxon>Polyangiales</taxon>
        <taxon>Polyangiaceae</taxon>
        <taxon>Polyangium</taxon>
    </lineage>
</organism>
<reference evidence="4 5" key="1">
    <citation type="submission" date="2019-10" db="EMBL/GenBank/DDBJ databases">
        <title>A soil myxobacterium in the family Polyangiaceae.</title>
        <authorList>
            <person name="Li Y."/>
            <person name="Wang J."/>
        </authorList>
    </citation>
    <scope>NUCLEOTIDE SEQUENCE [LARGE SCALE GENOMIC DNA]</scope>
    <source>
        <strain evidence="4 5">DSM 14734</strain>
    </source>
</reference>
<dbReference type="InterPro" id="IPR002938">
    <property type="entry name" value="FAD-bd"/>
</dbReference>
<dbReference type="GO" id="GO:0071949">
    <property type="term" value="F:FAD binding"/>
    <property type="evidence" value="ECO:0007669"/>
    <property type="project" value="InterPro"/>
</dbReference>
<dbReference type="PRINTS" id="PR00420">
    <property type="entry name" value="RNGMNOXGNASE"/>
</dbReference>
<dbReference type="PANTHER" id="PTHR13789">
    <property type="entry name" value="MONOOXYGENASE"/>
    <property type="match status" value="1"/>
</dbReference>
<accession>A0A6N7PTT7</accession>
<feature type="domain" description="FAD-binding" evidence="3">
    <location>
        <begin position="129"/>
        <end position="467"/>
    </location>
</feature>
<gene>
    <name evidence="4" type="ORF">GF068_18245</name>
</gene>
<proteinExistence type="predicted"/>
<dbReference type="Pfam" id="PF01494">
    <property type="entry name" value="FAD_binding_3"/>
    <property type="match status" value="1"/>
</dbReference>
<dbReference type="PANTHER" id="PTHR13789:SF309">
    <property type="entry name" value="PUTATIVE (AFU_ORTHOLOGUE AFUA_6G14510)-RELATED"/>
    <property type="match status" value="1"/>
</dbReference>
<dbReference type="SUPFAM" id="SSF51905">
    <property type="entry name" value="FAD/NAD(P)-binding domain"/>
    <property type="match status" value="1"/>
</dbReference>
<evidence type="ECO:0000313" key="5">
    <source>
        <dbReference type="Proteomes" id="UP000440224"/>
    </source>
</evidence>
<protein>
    <submittedName>
        <fullName evidence="4">NAD(P)-binding protein</fullName>
    </submittedName>
</protein>
<dbReference type="InterPro" id="IPR050493">
    <property type="entry name" value="FAD-dep_Monooxygenase_BioMet"/>
</dbReference>
<evidence type="ECO:0000313" key="4">
    <source>
        <dbReference type="EMBL" id="MRG93840.1"/>
    </source>
</evidence>
<evidence type="ECO:0000256" key="2">
    <source>
        <dbReference type="ARBA" id="ARBA00023033"/>
    </source>
</evidence>
<dbReference type="Gene3D" id="3.30.9.10">
    <property type="entry name" value="D-Amino Acid Oxidase, subunit A, domain 2"/>
    <property type="match status" value="1"/>
</dbReference>
<dbReference type="Proteomes" id="UP000440224">
    <property type="component" value="Unassembled WGS sequence"/>
</dbReference>
<evidence type="ECO:0000259" key="3">
    <source>
        <dbReference type="Pfam" id="PF01494"/>
    </source>
</evidence>
<keyword evidence="2" id="KW-0503">Monooxygenase</keyword>